<organism evidence="1 2">
    <name type="scientific">Brytella acorum</name>
    <dbReference type="NCBI Taxonomy" id="2959299"/>
    <lineage>
        <taxon>Bacteria</taxon>
        <taxon>Pseudomonadati</taxon>
        <taxon>Pseudomonadota</taxon>
        <taxon>Alphaproteobacteria</taxon>
        <taxon>Acetobacterales</taxon>
        <taxon>Acetobacteraceae</taxon>
        <taxon>Brytella</taxon>
    </lineage>
</organism>
<evidence type="ECO:0000313" key="2">
    <source>
        <dbReference type="Proteomes" id="UP001176960"/>
    </source>
</evidence>
<dbReference type="AlphaFoldDB" id="A0AA35USQ5"/>
<proteinExistence type="predicted"/>
<comment type="caution">
    <text evidence="1">The sequence shown here is derived from an EMBL/GenBank/DDBJ whole genome shotgun (WGS) entry which is preliminary data.</text>
</comment>
<reference evidence="1" key="1">
    <citation type="submission" date="2023-03" db="EMBL/GenBank/DDBJ databases">
        <authorList>
            <person name="Cleenwerck I."/>
        </authorList>
    </citation>
    <scope>NUCLEOTIDE SEQUENCE</scope>
    <source>
        <strain evidence="1">LMG 32879</strain>
    </source>
</reference>
<dbReference type="EMBL" id="CATKSH010000016">
    <property type="protein sequence ID" value="CAI9121486.1"/>
    <property type="molecule type" value="Genomic_DNA"/>
</dbReference>
<dbReference type="RefSeq" id="WP_289843648.1">
    <property type="nucleotide sequence ID" value="NZ_CATKSH010000016.1"/>
</dbReference>
<keyword evidence="2" id="KW-1185">Reference proteome</keyword>
<evidence type="ECO:0000313" key="1">
    <source>
        <dbReference type="EMBL" id="CAI9121486.1"/>
    </source>
</evidence>
<accession>A0AA35USQ5</accession>
<name>A0AA35USQ5_9PROT</name>
<sequence length="49" mass="5765">MFDQHRGDLDNMAVSLPGHYFDSALNDVEKTVQIRREHIRTALIRIVRE</sequence>
<gene>
    <name evidence="1" type="ORF">LMG32879_002333</name>
</gene>
<dbReference type="Proteomes" id="UP001176960">
    <property type="component" value="Unassembled WGS sequence"/>
</dbReference>
<protein>
    <submittedName>
        <fullName evidence="1">Uncharacterized protein</fullName>
    </submittedName>
</protein>